<feature type="compositionally biased region" description="Polar residues" evidence="1">
    <location>
        <begin position="979"/>
        <end position="1000"/>
    </location>
</feature>
<proteinExistence type="predicted"/>
<feature type="region of interest" description="Disordered" evidence="1">
    <location>
        <begin position="607"/>
        <end position="819"/>
    </location>
</feature>
<feature type="region of interest" description="Disordered" evidence="1">
    <location>
        <begin position="513"/>
        <end position="537"/>
    </location>
</feature>
<dbReference type="OMA" id="YHTHFRR"/>
<dbReference type="Proteomes" id="UP000008493">
    <property type="component" value="Unassembled WGS sequence"/>
</dbReference>
<organism evidence="2 3">
    <name type="scientific">Agaricus bisporus var. burnettii (strain JB137-S8 / ATCC MYA-4627 / FGSC 10392)</name>
    <name type="common">White button mushroom</name>
    <dbReference type="NCBI Taxonomy" id="597362"/>
    <lineage>
        <taxon>Eukaryota</taxon>
        <taxon>Fungi</taxon>
        <taxon>Dikarya</taxon>
        <taxon>Basidiomycota</taxon>
        <taxon>Agaricomycotina</taxon>
        <taxon>Agaricomycetes</taxon>
        <taxon>Agaricomycetidae</taxon>
        <taxon>Agaricales</taxon>
        <taxon>Agaricineae</taxon>
        <taxon>Agaricaceae</taxon>
        <taxon>Agaricus</taxon>
    </lineage>
</organism>
<feature type="region of interest" description="Disordered" evidence="1">
    <location>
        <begin position="459"/>
        <end position="484"/>
    </location>
</feature>
<feature type="compositionally biased region" description="Low complexity" evidence="1">
    <location>
        <begin position="1176"/>
        <end position="1190"/>
    </location>
</feature>
<feature type="compositionally biased region" description="Basic and acidic residues" evidence="1">
    <location>
        <begin position="285"/>
        <end position="307"/>
    </location>
</feature>
<feature type="compositionally biased region" description="Basic and acidic residues" evidence="1">
    <location>
        <begin position="890"/>
        <end position="899"/>
    </location>
</feature>
<evidence type="ECO:0000313" key="3">
    <source>
        <dbReference type="Proteomes" id="UP000008493"/>
    </source>
</evidence>
<sequence length="1299" mass="140266">MSQADVPVHAWPLPKAPLPPHRLAKLANALGVAVPAASPDPCRRAPTPSAPPATSKFLLHVLPPLAFPSDPPPSSPSGYHTHFRRGILVPVHASFQSQLAAIAKEYALPSSVGLVLYLITQPSEEPGPLLSDDIWKHLWTRVLQVEHRDDSRPPTPGLLSLRTAPASRSTPHLPTSLRPFASTPTGETPPPVFNATSPSTPSSVSDPPSLSKSIPGSSQGDPETPDTSAASNAFGAQLKAQYLDLPGLHSPSLIPILAKVEFDIDRRKAVWYEPWLRSRKANHAKRAESRSTRRQSTHEEDAEDHARQPPIQLIISQQRTASPLSMFASPVDGGYTPIEQVEVTGYQQLSDGEDPLDYQNNEECPTAHTTFTREKDPLADVFGTDADTWADIRATVGRKRESDSGAVGLALTAADLSGLDDDDLQEPRSFEEEEVRELLQQVSHTGSLLTVPSIDLSLPQSNRSSSSMHTAKRHGHVPPPLVLPPKDAINDLVVPSESSPWPGSAGSVGLAYLNSDSSPKKSPLTGYSEGETSEEMHDRYIRAQSSVELEKQADAFGDELEFGDSTEDFDENDPNDRRRSQFLFRAQLDEIERTMAQLSPRILKSELEGDNSLLSPRMPSSNSPLPSPGMLNADYYTSSPSFRVSDDTNNIPSALSHPDRVQGPPRTSSAGVTSTAWPAVPFSSIRESRVSGSSNGGDEPPSPPRLALNGVTTSAPHSFISTSSNAISAETERRKQELEEEYPALAKSSGPVSSSIADSPIVPLSPDPFARYPSSAPAESTIRGHNSNSSYQGTRGQGSRPLESVAEDETISGSLEKSRWSATSRFSADSITIIGDEGIPAVKPSMKASLMTVRSIKKLWRRSNHRSNPSNASVNSSISGRGSPPVPPLRPERPSRETMDLPDVPVPKISTNLNISGRSSPQTPTRPERPSEETMDFPDVTVPTPPSNFRALSTERNQSLSLAPARVSQDHSRLPAPHTTLQDQYVPSQDRINGPNSQNKVIPPHSKQGLQTPHTPILEGLSPSPSLPNPEGYPVPTSLSDHPESLVPGLQLPSYGGRKTNVSPIIPSQRLPEPGGSSMNKFHFDQESPYPIHKPSSPRYSPRPVSPPALRMQSRQASDVWQQSQGLPSPYSDKEKPVRRSILKTSQKSPKTPPLPLSNSPVPSESRANTDRMHLPSSSISRSRKPSFQSTRSFTTSNEIPPSPQIQNNSLLIGKNGMALNTDHDGQVSGGSGSMVSSIDSSPTSHGQNLGRQASPSPDPITSSRSSVDSRPSFDASQFEIVSPKMTNPHIMNLTTTNE</sequence>
<dbReference type="OrthoDB" id="2526154at2759"/>
<dbReference type="KEGG" id="abp:AGABI1DRAFT124331"/>
<feature type="region of interest" description="Disordered" evidence="1">
    <location>
        <begin position="860"/>
        <end position="1299"/>
    </location>
</feature>
<feature type="compositionally biased region" description="Polar residues" evidence="1">
    <location>
        <begin position="783"/>
        <end position="794"/>
    </location>
</feature>
<feature type="compositionally biased region" description="Polar residues" evidence="1">
    <location>
        <begin position="1243"/>
        <end position="1262"/>
    </location>
</feature>
<keyword evidence="3" id="KW-1185">Reference proteome</keyword>
<evidence type="ECO:0000256" key="1">
    <source>
        <dbReference type="SAM" id="MobiDB-lite"/>
    </source>
</evidence>
<feature type="compositionally biased region" description="Polar residues" evidence="1">
    <location>
        <begin position="214"/>
        <end position="230"/>
    </location>
</feature>
<dbReference type="GeneID" id="18826126"/>
<feature type="region of interest" description="Disordered" evidence="1">
    <location>
        <begin position="146"/>
        <end position="230"/>
    </location>
</feature>
<dbReference type="EMBL" id="JH971385">
    <property type="protein sequence ID" value="EKM84010.1"/>
    <property type="molecule type" value="Genomic_DNA"/>
</dbReference>
<name>K5Y720_AGABU</name>
<dbReference type="RefSeq" id="XP_007325744.1">
    <property type="nucleotide sequence ID" value="XM_007325682.1"/>
</dbReference>
<dbReference type="STRING" id="597362.K5Y720"/>
<feature type="compositionally biased region" description="Polar residues" evidence="1">
    <location>
        <begin position="710"/>
        <end position="728"/>
    </location>
</feature>
<evidence type="ECO:0000313" key="2">
    <source>
        <dbReference type="EMBL" id="EKM84010.1"/>
    </source>
</evidence>
<feature type="compositionally biased region" description="Polar residues" evidence="1">
    <location>
        <begin position="635"/>
        <end position="653"/>
    </location>
</feature>
<feature type="compositionally biased region" description="Polar residues" evidence="1">
    <location>
        <begin position="866"/>
        <end position="878"/>
    </location>
</feature>
<feature type="compositionally biased region" description="Polar residues" evidence="1">
    <location>
        <begin position="1113"/>
        <end position="1127"/>
    </location>
</feature>
<accession>K5Y720</accession>
<feature type="compositionally biased region" description="Low complexity" evidence="1">
    <location>
        <begin position="197"/>
        <end position="213"/>
    </location>
</feature>
<feature type="compositionally biased region" description="Polar residues" evidence="1">
    <location>
        <begin position="612"/>
        <end position="624"/>
    </location>
</feature>
<feature type="compositionally biased region" description="Polar residues" evidence="1">
    <location>
        <begin position="909"/>
        <end position="925"/>
    </location>
</feature>
<feature type="region of interest" description="Disordered" evidence="1">
    <location>
        <begin position="557"/>
        <end position="580"/>
    </location>
</feature>
<gene>
    <name evidence="2" type="ORF">AGABI1DRAFT_124331</name>
</gene>
<feature type="compositionally biased region" description="Low complexity" evidence="1">
    <location>
        <begin position="1263"/>
        <end position="1273"/>
    </location>
</feature>
<dbReference type="eggNOG" id="ENOG502S8P6">
    <property type="taxonomic scope" value="Eukaryota"/>
</dbReference>
<reference evidence="3" key="1">
    <citation type="journal article" date="2012" name="Proc. Natl. Acad. Sci. U.S.A.">
        <title>Genome sequence of the button mushroom Agaricus bisporus reveals mechanisms governing adaptation to a humic-rich ecological niche.</title>
        <authorList>
            <person name="Morin E."/>
            <person name="Kohler A."/>
            <person name="Baker A.R."/>
            <person name="Foulongne-Oriol M."/>
            <person name="Lombard V."/>
            <person name="Nagy L.G."/>
            <person name="Ohm R.A."/>
            <person name="Patyshakuliyeva A."/>
            <person name="Brun A."/>
            <person name="Aerts A.L."/>
            <person name="Bailey A.M."/>
            <person name="Billette C."/>
            <person name="Coutinho P.M."/>
            <person name="Deakin G."/>
            <person name="Doddapaneni H."/>
            <person name="Floudas D."/>
            <person name="Grimwood J."/>
            <person name="Hilden K."/>
            <person name="Kuees U."/>
            <person name="LaButti K.M."/>
            <person name="Lapidus A."/>
            <person name="Lindquist E.A."/>
            <person name="Lucas S.M."/>
            <person name="Murat C."/>
            <person name="Riley R.W."/>
            <person name="Salamov A.A."/>
            <person name="Schmutz J."/>
            <person name="Subramanian V."/>
            <person name="Woesten H.A.B."/>
            <person name="Xu J."/>
            <person name="Eastwood D.C."/>
            <person name="Foster G.D."/>
            <person name="Sonnenberg A.S."/>
            <person name="Cullen D."/>
            <person name="de Vries R.P."/>
            <person name="Lundell T."/>
            <person name="Hibbett D.S."/>
            <person name="Henrissat B."/>
            <person name="Burton K.S."/>
            <person name="Kerrigan R.W."/>
            <person name="Challen M.P."/>
            <person name="Grigoriev I.V."/>
            <person name="Martin F."/>
        </authorList>
    </citation>
    <scope>NUCLEOTIDE SEQUENCE [LARGE SCALE GENOMIC DNA]</scope>
    <source>
        <strain evidence="3">JB137-S8 / ATCC MYA-4627 / FGSC 10392</strain>
    </source>
</reference>
<dbReference type="InParanoid" id="K5Y720"/>
<feature type="compositionally biased region" description="Polar residues" evidence="1">
    <location>
        <begin position="950"/>
        <end position="961"/>
    </location>
</feature>
<feature type="region of interest" description="Disordered" evidence="1">
    <location>
        <begin position="281"/>
        <end position="310"/>
    </location>
</feature>
<feature type="compositionally biased region" description="Low complexity" evidence="1">
    <location>
        <begin position="1157"/>
        <end position="1166"/>
    </location>
</feature>
<dbReference type="HOGENOM" id="CLU_003032_0_0_1"/>
<feature type="compositionally biased region" description="Polar residues" evidence="1">
    <location>
        <begin position="1191"/>
        <end position="1211"/>
    </location>
</feature>
<feature type="compositionally biased region" description="Acidic residues" evidence="1">
    <location>
        <begin position="557"/>
        <end position="573"/>
    </location>
</feature>
<protein>
    <submittedName>
        <fullName evidence="2">Uncharacterized protein</fullName>
    </submittedName>
</protein>
<feature type="compositionally biased region" description="Polar residues" evidence="1">
    <location>
        <begin position="665"/>
        <end position="676"/>
    </location>
</feature>